<dbReference type="EMBL" id="MU545793">
    <property type="protein sequence ID" value="KAI5628192.1"/>
    <property type="molecule type" value="Genomic_DNA"/>
</dbReference>
<keyword evidence="10" id="KW-0418">Kinase</keyword>
<feature type="binding site" evidence="24 27">
    <location>
        <position position="609"/>
    </location>
    <ligand>
        <name>ATP</name>
        <dbReference type="ChEBI" id="CHEBI:30616"/>
    </ligand>
</feature>
<dbReference type="GO" id="GO:0030183">
    <property type="term" value="P:B cell differentiation"/>
    <property type="evidence" value="ECO:0007669"/>
    <property type="project" value="TreeGrafter"/>
</dbReference>
<dbReference type="InterPro" id="IPR013783">
    <property type="entry name" value="Ig-like_fold"/>
</dbReference>
<accession>A0AAD5B6C1</accession>
<evidence type="ECO:0000256" key="19">
    <source>
        <dbReference type="ARBA" id="ARBA00023180"/>
    </source>
</evidence>
<feature type="binding site" evidence="24">
    <location>
        <begin position="582"/>
        <end position="589"/>
    </location>
    <ligand>
        <name>ATP</name>
        <dbReference type="ChEBI" id="CHEBI:30616"/>
    </ligand>
</feature>
<dbReference type="GO" id="GO:0043235">
    <property type="term" value="C:receptor complex"/>
    <property type="evidence" value="ECO:0007669"/>
    <property type="project" value="TreeGrafter"/>
</dbReference>
<evidence type="ECO:0000256" key="8">
    <source>
        <dbReference type="ARBA" id="ARBA00022737"/>
    </source>
</evidence>
<evidence type="ECO:0000256" key="10">
    <source>
        <dbReference type="ARBA" id="ARBA00022777"/>
    </source>
</evidence>
<dbReference type="GO" id="GO:0046427">
    <property type="term" value="P:positive regulation of receptor signaling pathway via JAK-STAT"/>
    <property type="evidence" value="ECO:0007669"/>
    <property type="project" value="TreeGrafter"/>
</dbReference>
<protein>
    <recommendedName>
        <fullName evidence="2">receptor protein-tyrosine kinase</fullName>
        <ecNumber evidence="2">2.7.10.1</ecNumber>
    </recommendedName>
    <alternativeName>
        <fullName evidence="21">Tyrosine-protein kinase Kit</fullName>
    </alternativeName>
</protein>
<keyword evidence="3" id="KW-1003">Cell membrane</keyword>
<evidence type="ECO:0000256" key="6">
    <source>
        <dbReference type="ARBA" id="ARBA00022692"/>
    </source>
</evidence>
<dbReference type="GO" id="GO:0005886">
    <property type="term" value="C:plasma membrane"/>
    <property type="evidence" value="ECO:0007669"/>
    <property type="project" value="UniProtKB-SubCell"/>
</dbReference>
<dbReference type="PRINTS" id="PR01832">
    <property type="entry name" value="VEGFRECEPTOR"/>
</dbReference>
<keyword evidence="13" id="KW-0832">Ubl conjugation</keyword>
<keyword evidence="33" id="KW-1185">Reference proteome</keyword>
<dbReference type="Gene3D" id="3.30.200.20">
    <property type="entry name" value="Phosphorylase Kinase, domain 1"/>
    <property type="match status" value="1"/>
</dbReference>
<dbReference type="PANTHER" id="PTHR24416:SF599">
    <property type="entry name" value="MAST_STEM CELL GROWTH FACTOR RECEPTOR"/>
    <property type="match status" value="1"/>
</dbReference>
<evidence type="ECO:0000256" key="29">
    <source>
        <dbReference type="SAM" id="Phobius"/>
    </source>
</evidence>
<dbReference type="InterPro" id="IPR000719">
    <property type="entry name" value="Prot_kinase_dom"/>
</dbReference>
<feature type="domain" description="Protein kinase" evidence="30">
    <location>
        <begin position="575"/>
        <end position="925"/>
    </location>
</feature>
<keyword evidence="7 25" id="KW-0479">Metal-binding</keyword>
<dbReference type="PIRSF" id="PIRSF500951">
    <property type="entry name" value="SCGF_recepter"/>
    <property type="match status" value="1"/>
</dbReference>
<evidence type="ECO:0000256" key="12">
    <source>
        <dbReference type="ARBA" id="ARBA00022842"/>
    </source>
</evidence>
<evidence type="ECO:0000256" key="26">
    <source>
        <dbReference type="PIRSR" id="PIRSR000615-4"/>
    </source>
</evidence>
<keyword evidence="14 29" id="KW-1133">Transmembrane helix</keyword>
<evidence type="ECO:0000256" key="17">
    <source>
        <dbReference type="ARBA" id="ARBA00023157"/>
    </source>
</evidence>
<dbReference type="GO" id="GO:0004714">
    <property type="term" value="F:transmembrane receptor protein tyrosine kinase activity"/>
    <property type="evidence" value="ECO:0007669"/>
    <property type="project" value="UniProtKB-EC"/>
</dbReference>
<dbReference type="PROSITE" id="PS50011">
    <property type="entry name" value="PROTEIN_KINASE_DOM"/>
    <property type="match status" value="1"/>
</dbReference>
<evidence type="ECO:0000256" key="28">
    <source>
        <dbReference type="RuleBase" id="RU000311"/>
    </source>
</evidence>
<keyword evidence="20 28" id="KW-0393">Immunoglobulin domain</keyword>
<sequence length="973" mass="109251">NNLHNVFSRLGSSKPVITPNGPHLVILKGGQLELHCEDNTRFDPGRLRWHRDKGRRIEGEQVVDGATVIKLASIQPQHMGRYTCENTQTREKSSIYIYVKDMENAFVRSMMSGLLAKEGEDCTLPCLVTDPAVTHLSPLTCSGTAVPAGLSFTADPQKGIVIHNISKAFEGCYVCTGVMGGMTVKSSQYNVNVRLVPHFVPVISLSRSESVILMKGEALELICSTSNINHDFHLMWSFPSEANAIESHASHILPGSWGYKRSSTLWISSAVPSDSGKYRCQAQNEKGVSSSTIGLDVYDRGFINVTEGENRVVDVREGESLTLQVEMISYPKPSAAYWMYNNQQLKNTSEHVITLHNQQYRYISELKLVRVHGSEGGIYTFSASHNYTSVNKSFFVHVNCKPMIVSQEGPIDGQVKCVASGYPAPKIFWYYCEPRHTRCSQLMNATQEDEDTAIVTMSLSQFGRTEVESRLNITKGKYHTLECVATTQGEQAYTLFSISERTVPHKLFTPVLTGVVTASVVLMLFLIILLYKYMQKPKYEIHWKVIESIHGNNYTYVDPTQLPYDPKWEFPRERLRFGKVLGAGAFGKVVAATAYGLSSPDAVTTVAVKMLKPSAHSTEKEALMSELKVLSYLGNHMNIVNLLGACTVGGPTLMITEYCCYGDLLNFLRRKRDAFFSSKTGDGSYKNLLGQTQCSREGIENGYMPMRSYEKKSKQTDNNIHFLFSILSFFFYLLPSIFALPEWSDDKDDLSIDTEDLLSFSYQVAKGMDFLTSKNCIHRDLAARNVLLTKGRVAKICDFGLARDITRDSNYVLRGNARLPVKWMSPESLFSCVYTFESDVWSYGILLWEIFSLGNSPYPGVPVGSMFYKMIQDGYRMSEPEFAPSEIYEVMRWCWSSDPLKRPTFRKLVERTEMLLCENTKHVYLNLSESDSLDCPSLNRASSQRLSSVGSTTASTQPLLLATNDVFLEHDTC</sequence>
<evidence type="ECO:0000256" key="7">
    <source>
        <dbReference type="ARBA" id="ARBA00022723"/>
    </source>
</evidence>
<keyword evidence="12 25" id="KW-0460">Magnesium</keyword>
<dbReference type="Gene3D" id="1.10.510.10">
    <property type="entry name" value="Transferase(Phosphotransferase) domain 1"/>
    <property type="match status" value="1"/>
</dbReference>
<dbReference type="GO" id="GO:0038093">
    <property type="term" value="P:Fc receptor signaling pathway"/>
    <property type="evidence" value="ECO:0007669"/>
    <property type="project" value="InterPro"/>
</dbReference>
<feature type="binding site" evidence="25">
    <location>
        <position position="798"/>
    </location>
    <ligand>
        <name>Mg(2+)</name>
        <dbReference type="ChEBI" id="CHEBI:18420"/>
    </ligand>
</feature>
<evidence type="ECO:0000256" key="4">
    <source>
        <dbReference type="ARBA" id="ARBA00022553"/>
    </source>
</evidence>
<dbReference type="EC" id="2.7.10.1" evidence="2"/>
<evidence type="ECO:0000256" key="20">
    <source>
        <dbReference type="ARBA" id="ARBA00023319"/>
    </source>
</evidence>
<evidence type="ECO:0000256" key="21">
    <source>
        <dbReference type="ARBA" id="ARBA00032147"/>
    </source>
</evidence>
<dbReference type="InterPro" id="IPR036179">
    <property type="entry name" value="Ig-like_dom_sf"/>
</dbReference>
<dbReference type="Gene3D" id="2.60.40.10">
    <property type="entry name" value="Immunoglobulins"/>
    <property type="match status" value="5"/>
</dbReference>
<dbReference type="Pfam" id="PF07714">
    <property type="entry name" value="PK_Tyr_Ser-Thr"/>
    <property type="match status" value="1"/>
</dbReference>
<reference evidence="32" key="1">
    <citation type="submission" date="2018-07" db="EMBL/GenBank/DDBJ databases">
        <title>Comparative genomics of catfishes provides insights into carnivory and benthic adaptation.</title>
        <authorList>
            <person name="Zhang Y."/>
            <person name="Wang D."/>
            <person name="Peng Z."/>
            <person name="Zheng S."/>
            <person name="Shao F."/>
            <person name="Tao W."/>
        </authorList>
    </citation>
    <scope>NUCLEOTIDE SEQUENCE</scope>
    <source>
        <strain evidence="32">Chongqing</strain>
    </source>
</reference>
<evidence type="ECO:0000256" key="15">
    <source>
        <dbReference type="ARBA" id="ARBA00023136"/>
    </source>
</evidence>
<dbReference type="PANTHER" id="PTHR24416">
    <property type="entry name" value="TYROSINE-PROTEIN KINASE RECEPTOR"/>
    <property type="match status" value="1"/>
</dbReference>
<evidence type="ECO:0000313" key="33">
    <source>
        <dbReference type="Proteomes" id="UP001205998"/>
    </source>
</evidence>
<evidence type="ECO:0000256" key="22">
    <source>
        <dbReference type="ARBA" id="ARBA00051243"/>
    </source>
</evidence>
<feature type="binding site" evidence="25">
    <location>
        <position position="554"/>
    </location>
    <ligand>
        <name>Mg(2+)</name>
        <dbReference type="ChEBI" id="CHEBI:18420"/>
    </ligand>
</feature>
<keyword evidence="9 24" id="KW-0547">Nucleotide-binding</keyword>
<feature type="domain" description="Ig-like" evidence="31">
    <location>
        <begin position="201"/>
        <end position="296"/>
    </location>
</feature>
<dbReference type="InterPro" id="IPR027263">
    <property type="entry name" value="SCGF_receptor"/>
</dbReference>
<dbReference type="InterPro" id="IPR017441">
    <property type="entry name" value="Protein_kinase_ATP_BS"/>
</dbReference>
<dbReference type="FunFam" id="3.30.200.20:FF:000025">
    <property type="entry name" value="Platelet-derived growth factor receptor alpha"/>
    <property type="match status" value="1"/>
</dbReference>
<evidence type="ECO:0000259" key="30">
    <source>
        <dbReference type="PROSITE" id="PS50011"/>
    </source>
</evidence>
<dbReference type="GO" id="GO:0001667">
    <property type="term" value="P:ameboidal-type cell migration"/>
    <property type="evidence" value="ECO:0007669"/>
    <property type="project" value="UniProtKB-ARBA"/>
</dbReference>
<evidence type="ECO:0000256" key="23">
    <source>
        <dbReference type="PIRSR" id="PIRSR000615-1"/>
    </source>
</evidence>
<dbReference type="FunFam" id="1.10.510.10:FF:000140">
    <property type="entry name" value="Platelet-derived growth factor receptor beta"/>
    <property type="match status" value="1"/>
</dbReference>
<dbReference type="InterPro" id="IPR050122">
    <property type="entry name" value="RTK"/>
</dbReference>
<comment type="subcellular location">
    <subcellularLocation>
        <location evidence="1">Cell membrane</location>
        <topology evidence="1">Single-pass type I membrane protein</topology>
    </subcellularLocation>
    <subcellularLocation>
        <location evidence="28">Membrane</location>
        <topology evidence="28">Single-pass type I membrane protein</topology>
    </subcellularLocation>
</comment>
<evidence type="ECO:0000313" key="32">
    <source>
        <dbReference type="EMBL" id="KAI5628192.1"/>
    </source>
</evidence>
<dbReference type="GO" id="GO:0046872">
    <property type="term" value="F:metal ion binding"/>
    <property type="evidence" value="ECO:0007669"/>
    <property type="project" value="UniProtKB-KW"/>
</dbReference>
<evidence type="ECO:0000259" key="31">
    <source>
        <dbReference type="PROSITE" id="PS50835"/>
    </source>
</evidence>
<feature type="transmembrane region" description="Helical" evidence="29">
    <location>
        <begin position="720"/>
        <end position="740"/>
    </location>
</feature>
<keyword evidence="19" id="KW-0325">Glycoprotein</keyword>
<dbReference type="InterPro" id="IPR001824">
    <property type="entry name" value="Tyr_kinase_rcpt_3_CS"/>
</dbReference>
<dbReference type="GO" id="GO:0002244">
    <property type="term" value="P:hematopoietic progenitor cell differentiation"/>
    <property type="evidence" value="ECO:0007669"/>
    <property type="project" value="TreeGrafter"/>
</dbReference>
<dbReference type="SMART" id="SM00219">
    <property type="entry name" value="TyrKc"/>
    <property type="match status" value="1"/>
</dbReference>
<gene>
    <name evidence="32" type="ORF">C0J50_2682</name>
</gene>
<evidence type="ECO:0000256" key="13">
    <source>
        <dbReference type="ARBA" id="ARBA00022843"/>
    </source>
</evidence>
<evidence type="ECO:0000256" key="27">
    <source>
        <dbReference type="PROSITE-ProRule" id="PRU10141"/>
    </source>
</evidence>
<dbReference type="PROSITE" id="PS50835">
    <property type="entry name" value="IG_LIKE"/>
    <property type="match status" value="2"/>
</dbReference>
<dbReference type="Pfam" id="PF07679">
    <property type="entry name" value="I-set"/>
    <property type="match status" value="1"/>
</dbReference>
<dbReference type="Pfam" id="PF13927">
    <property type="entry name" value="Ig_3"/>
    <property type="match status" value="1"/>
</dbReference>
<dbReference type="InterPro" id="IPR007110">
    <property type="entry name" value="Ig-like_dom"/>
</dbReference>
<evidence type="ECO:0000256" key="3">
    <source>
        <dbReference type="ARBA" id="ARBA00022475"/>
    </source>
</evidence>
<comment type="similarity">
    <text evidence="28">Belongs to the protein kinase superfamily. Tyr protein kinase family. CSF-1/PDGF receptor subfamily.</text>
</comment>
<dbReference type="AlphaFoldDB" id="A0AAD5B6C1"/>
<dbReference type="PROSITE" id="PS00109">
    <property type="entry name" value="PROTEIN_KINASE_TYR"/>
    <property type="match status" value="1"/>
</dbReference>
<keyword evidence="11 24" id="KW-0067">ATP-binding</keyword>
<evidence type="ECO:0000256" key="24">
    <source>
        <dbReference type="PIRSR" id="PIRSR000615-2"/>
    </source>
</evidence>
<keyword evidence="5" id="KW-0808">Transferase</keyword>
<keyword evidence="17" id="KW-1015">Disulfide bond</keyword>
<dbReference type="Proteomes" id="UP001205998">
    <property type="component" value="Unassembled WGS sequence"/>
</dbReference>
<keyword evidence="16" id="KW-0829">Tyrosine-protein kinase</keyword>
<dbReference type="GO" id="GO:0005524">
    <property type="term" value="F:ATP binding"/>
    <property type="evidence" value="ECO:0007669"/>
    <property type="project" value="UniProtKB-UniRule"/>
</dbReference>
<feature type="domain" description="Ig-like" evidence="31">
    <location>
        <begin position="15"/>
        <end position="96"/>
    </location>
</feature>
<feature type="site" description="Important for interaction with phosphotyrosine-binding proteins" evidence="26">
    <location>
        <position position="924"/>
    </location>
</feature>
<proteinExistence type="inferred from homology"/>
<dbReference type="InterPro" id="IPR013098">
    <property type="entry name" value="Ig_I-set"/>
</dbReference>
<evidence type="ECO:0000256" key="1">
    <source>
        <dbReference type="ARBA" id="ARBA00004251"/>
    </source>
</evidence>
<dbReference type="SUPFAM" id="SSF48726">
    <property type="entry name" value="Immunoglobulin"/>
    <property type="match status" value="4"/>
</dbReference>
<keyword evidence="8" id="KW-0677">Repeat</keyword>
<feature type="binding site" evidence="24">
    <location>
        <begin position="657"/>
        <end position="663"/>
    </location>
    <ligand>
        <name>ATP</name>
        <dbReference type="ChEBI" id="CHEBI:30616"/>
    </ligand>
</feature>
<feature type="non-terminal residue" evidence="32">
    <location>
        <position position="1"/>
    </location>
</feature>
<keyword evidence="6 28" id="KW-0812">Transmembrane</keyword>
<dbReference type="GO" id="GO:0019838">
    <property type="term" value="F:growth factor binding"/>
    <property type="evidence" value="ECO:0007669"/>
    <property type="project" value="TreeGrafter"/>
</dbReference>
<dbReference type="InterPro" id="IPR011009">
    <property type="entry name" value="Kinase-like_dom_sf"/>
</dbReference>
<dbReference type="PIRSF" id="PIRSF000615">
    <property type="entry name" value="TyrPK_CSF1-R"/>
    <property type="match status" value="1"/>
</dbReference>
<feature type="transmembrane region" description="Helical" evidence="29">
    <location>
        <begin position="507"/>
        <end position="531"/>
    </location>
</feature>
<evidence type="ECO:0000256" key="9">
    <source>
        <dbReference type="ARBA" id="ARBA00022741"/>
    </source>
</evidence>
<evidence type="ECO:0000256" key="2">
    <source>
        <dbReference type="ARBA" id="ARBA00011902"/>
    </source>
</evidence>
<dbReference type="SUPFAM" id="SSF56112">
    <property type="entry name" value="Protein kinase-like (PK-like)"/>
    <property type="match status" value="1"/>
</dbReference>
<dbReference type="PROSITE" id="PS00107">
    <property type="entry name" value="PROTEIN_KINASE_ATP"/>
    <property type="match status" value="1"/>
</dbReference>
<evidence type="ECO:0000256" key="14">
    <source>
        <dbReference type="ARBA" id="ARBA00022989"/>
    </source>
</evidence>
<evidence type="ECO:0000256" key="16">
    <source>
        <dbReference type="ARBA" id="ARBA00023137"/>
    </source>
</evidence>
<keyword evidence="15 29" id="KW-0472">Membrane</keyword>
<dbReference type="GO" id="GO:0038109">
    <property type="term" value="P:Kit signaling pathway"/>
    <property type="evidence" value="ECO:0007669"/>
    <property type="project" value="InterPro"/>
</dbReference>
<dbReference type="InterPro" id="IPR003599">
    <property type="entry name" value="Ig_sub"/>
</dbReference>
<keyword evidence="4" id="KW-0597">Phosphoprotein</keyword>
<dbReference type="GO" id="GO:0019955">
    <property type="term" value="F:cytokine binding"/>
    <property type="evidence" value="ECO:0007669"/>
    <property type="project" value="InterPro"/>
</dbReference>
<dbReference type="SMART" id="SM00408">
    <property type="entry name" value="IGc2"/>
    <property type="match status" value="2"/>
</dbReference>
<organism evidence="32 33">
    <name type="scientific">Silurus asotus</name>
    <name type="common">Amur catfish</name>
    <name type="synonym">Parasilurus asotus</name>
    <dbReference type="NCBI Taxonomy" id="30991"/>
    <lineage>
        <taxon>Eukaryota</taxon>
        <taxon>Metazoa</taxon>
        <taxon>Chordata</taxon>
        <taxon>Craniata</taxon>
        <taxon>Vertebrata</taxon>
        <taxon>Euteleostomi</taxon>
        <taxon>Actinopterygii</taxon>
        <taxon>Neopterygii</taxon>
        <taxon>Teleostei</taxon>
        <taxon>Ostariophysi</taxon>
        <taxon>Siluriformes</taxon>
        <taxon>Siluridae</taxon>
        <taxon>Silurus</taxon>
    </lineage>
</organism>
<evidence type="ECO:0000256" key="18">
    <source>
        <dbReference type="ARBA" id="ARBA00023170"/>
    </source>
</evidence>
<feature type="non-terminal residue" evidence="32">
    <location>
        <position position="973"/>
    </location>
</feature>
<name>A0AAD5B6C1_SILAS</name>
<dbReference type="InterPro" id="IPR001245">
    <property type="entry name" value="Ser-Thr/Tyr_kinase_cat_dom"/>
</dbReference>
<dbReference type="InterPro" id="IPR020635">
    <property type="entry name" value="Tyr_kinase_cat_dom"/>
</dbReference>
<feature type="active site" description="Proton acceptor" evidence="23">
    <location>
        <position position="780"/>
    </location>
</feature>
<comment type="catalytic activity">
    <reaction evidence="22">
        <text>L-tyrosyl-[protein] + ATP = O-phospho-L-tyrosyl-[protein] + ADP + H(+)</text>
        <dbReference type="Rhea" id="RHEA:10596"/>
        <dbReference type="Rhea" id="RHEA-COMP:10136"/>
        <dbReference type="Rhea" id="RHEA-COMP:20101"/>
        <dbReference type="ChEBI" id="CHEBI:15378"/>
        <dbReference type="ChEBI" id="CHEBI:30616"/>
        <dbReference type="ChEBI" id="CHEBI:46858"/>
        <dbReference type="ChEBI" id="CHEBI:61978"/>
        <dbReference type="ChEBI" id="CHEBI:456216"/>
        <dbReference type="EC" id="2.7.10.1"/>
    </reaction>
</comment>
<feature type="binding site" evidence="24">
    <location>
        <position position="784"/>
    </location>
    <ligand>
        <name>ATP</name>
        <dbReference type="ChEBI" id="CHEBI:30616"/>
    </ligand>
</feature>
<comment type="caution">
    <text evidence="32">The sequence shown here is derived from an EMBL/GenBank/DDBJ whole genome shotgun (WGS) entry which is preliminary data.</text>
</comment>
<dbReference type="Pfam" id="PF25305">
    <property type="entry name" value="Ig_PDGFR_d4"/>
    <property type="match status" value="1"/>
</dbReference>
<dbReference type="InterPro" id="IPR003598">
    <property type="entry name" value="Ig_sub2"/>
</dbReference>
<evidence type="ECO:0000256" key="11">
    <source>
        <dbReference type="ARBA" id="ARBA00022840"/>
    </source>
</evidence>
<keyword evidence="18 28" id="KW-0675">Receptor</keyword>
<dbReference type="InterPro" id="IPR008266">
    <property type="entry name" value="Tyr_kinase_AS"/>
</dbReference>
<evidence type="ECO:0000256" key="25">
    <source>
        <dbReference type="PIRSR" id="PIRSR000615-3"/>
    </source>
</evidence>
<feature type="binding site" evidence="25">
    <location>
        <position position="785"/>
    </location>
    <ligand>
        <name>Mg(2+)</name>
        <dbReference type="ChEBI" id="CHEBI:18420"/>
    </ligand>
</feature>
<evidence type="ECO:0000256" key="5">
    <source>
        <dbReference type="ARBA" id="ARBA00022679"/>
    </source>
</evidence>
<dbReference type="GO" id="GO:0030335">
    <property type="term" value="P:positive regulation of cell migration"/>
    <property type="evidence" value="ECO:0007669"/>
    <property type="project" value="TreeGrafter"/>
</dbReference>
<dbReference type="SMART" id="SM00409">
    <property type="entry name" value="IG"/>
    <property type="match status" value="4"/>
</dbReference>
<dbReference type="PROSITE" id="PS00240">
    <property type="entry name" value="RECEPTOR_TYR_KIN_III"/>
    <property type="match status" value="1"/>
</dbReference>